<reference evidence="4" key="2">
    <citation type="submission" date="2021-04" db="EMBL/GenBank/DDBJ databases">
        <authorList>
            <person name="Gilroy R."/>
        </authorList>
    </citation>
    <scope>NUCLEOTIDE SEQUENCE</scope>
    <source>
        <strain evidence="4">USAMLcec3-2134</strain>
    </source>
</reference>
<evidence type="ECO:0000259" key="3">
    <source>
        <dbReference type="Pfam" id="PF11738"/>
    </source>
</evidence>
<evidence type="ECO:0000256" key="1">
    <source>
        <dbReference type="SAM" id="MobiDB-lite"/>
    </source>
</evidence>
<dbReference type="Gene3D" id="3.30.565.40">
    <property type="entry name" value="Fervidobacterium nodosum Rt17-B1 like"/>
    <property type="match status" value="1"/>
</dbReference>
<reference evidence="4" key="1">
    <citation type="journal article" date="2021" name="PeerJ">
        <title>Extensive microbial diversity within the chicken gut microbiome revealed by metagenomics and culture.</title>
        <authorList>
            <person name="Gilroy R."/>
            <person name="Ravi A."/>
            <person name="Getino M."/>
            <person name="Pursley I."/>
            <person name="Horton D.L."/>
            <person name="Alikhan N.F."/>
            <person name="Baker D."/>
            <person name="Gharbi K."/>
            <person name="Hall N."/>
            <person name="Watson M."/>
            <person name="Adriaenssens E.M."/>
            <person name="Foster-Nyarko E."/>
            <person name="Jarju S."/>
            <person name="Secka A."/>
            <person name="Antonio M."/>
            <person name="Oren A."/>
            <person name="Chaudhuri R.R."/>
            <person name="La Ragione R."/>
            <person name="Hildebrand F."/>
            <person name="Pallen M.J."/>
        </authorList>
    </citation>
    <scope>NUCLEOTIDE SEQUENCE</scope>
    <source>
        <strain evidence="4">USAMLcec3-2134</strain>
    </source>
</reference>
<comment type="caution">
    <text evidence="4">The sequence shown here is derived from an EMBL/GenBank/DDBJ whole genome shotgun (WGS) entry which is preliminary data.</text>
</comment>
<gene>
    <name evidence="4" type="ORF">H9763_05130</name>
</gene>
<organism evidence="4 5">
    <name type="scientific">Candidatus Eisenbergiella merdigallinarum</name>
    <dbReference type="NCBI Taxonomy" id="2838552"/>
    <lineage>
        <taxon>Bacteria</taxon>
        <taxon>Bacillati</taxon>
        <taxon>Bacillota</taxon>
        <taxon>Clostridia</taxon>
        <taxon>Lachnospirales</taxon>
        <taxon>Lachnospiraceae</taxon>
        <taxon>Eisenbergiella</taxon>
    </lineage>
</organism>
<name>A0A9D2MSI5_9FIRM</name>
<keyword evidence="2" id="KW-0732">Signal</keyword>
<dbReference type="Proteomes" id="UP000886883">
    <property type="component" value="Unassembled WGS sequence"/>
</dbReference>
<dbReference type="InterPro" id="IPR037126">
    <property type="entry name" value="PdaC/RsiV-like_sf"/>
</dbReference>
<accession>A0A9D2MSI5</accession>
<dbReference type="Pfam" id="PF11738">
    <property type="entry name" value="DUF3298"/>
    <property type="match status" value="1"/>
</dbReference>
<evidence type="ECO:0000313" key="4">
    <source>
        <dbReference type="EMBL" id="HJB90835.1"/>
    </source>
</evidence>
<dbReference type="InterPro" id="IPR021729">
    <property type="entry name" value="DUF3298"/>
</dbReference>
<proteinExistence type="predicted"/>
<evidence type="ECO:0000256" key="2">
    <source>
        <dbReference type="SAM" id="SignalP"/>
    </source>
</evidence>
<sequence>MKRKHLLISSLMLAAVFLLTACGSSPAQPAPDASAPSAAEDSVSSAADGSAAPSETAPDEETQASSATLTVSDAEPWRDESGDFSADLVYPVISDANGNELEVNAEIAAYIDGLKSVYEENKQQEGGVYSVSTSYEVTCDNERYLSLRLLTTEVMASGTQTVKAFTIDKSTLETVSLADLLGNDEDRMLKIDEEIRRQMREQTEQDPNITYFDEGMDGFAGISEDTSFSLDESGNLVILFDEYEIAPGSMGLVSFTIPESVAGKFA</sequence>
<feature type="compositionally biased region" description="Low complexity" evidence="1">
    <location>
        <begin position="27"/>
        <end position="54"/>
    </location>
</feature>
<feature type="signal peptide" evidence="2">
    <location>
        <begin position="1"/>
        <end position="29"/>
    </location>
</feature>
<dbReference type="Gene3D" id="3.90.640.20">
    <property type="entry name" value="Heat-shock cognate protein, ATPase"/>
    <property type="match status" value="1"/>
</dbReference>
<feature type="chain" id="PRO_5039477318" evidence="2">
    <location>
        <begin position="30"/>
        <end position="266"/>
    </location>
</feature>
<feature type="domain" description="DUF3298" evidence="3">
    <location>
        <begin position="179"/>
        <end position="258"/>
    </location>
</feature>
<evidence type="ECO:0000313" key="5">
    <source>
        <dbReference type="Proteomes" id="UP000886883"/>
    </source>
</evidence>
<dbReference type="EMBL" id="DWXE01000017">
    <property type="protein sequence ID" value="HJB90835.1"/>
    <property type="molecule type" value="Genomic_DNA"/>
</dbReference>
<feature type="region of interest" description="Disordered" evidence="1">
    <location>
        <begin position="27"/>
        <end position="78"/>
    </location>
</feature>
<dbReference type="AlphaFoldDB" id="A0A9D2MSI5"/>
<dbReference type="PROSITE" id="PS51257">
    <property type="entry name" value="PROKAR_LIPOPROTEIN"/>
    <property type="match status" value="1"/>
</dbReference>
<protein>
    <submittedName>
        <fullName evidence="4">DUF3298 and DUF4163 domain-containing protein</fullName>
    </submittedName>
</protein>